<dbReference type="NCBIfam" id="NF004837">
    <property type="entry name" value="PRK06187.1"/>
    <property type="match status" value="1"/>
</dbReference>
<dbReference type="Gene3D" id="3.40.50.12780">
    <property type="entry name" value="N-terminal domain of ligase-like"/>
    <property type="match status" value="1"/>
</dbReference>
<dbReference type="InterPro" id="IPR020845">
    <property type="entry name" value="AMP-binding_CS"/>
</dbReference>
<keyword evidence="3 9" id="KW-0436">Ligase</keyword>
<dbReference type="RefSeq" id="WP_380023650.1">
    <property type="nucleotide sequence ID" value="NZ_JBHSHC010000010.1"/>
</dbReference>
<dbReference type="GO" id="GO:0008756">
    <property type="term" value="F:o-succinylbenzoate-CoA ligase activity"/>
    <property type="evidence" value="ECO:0007669"/>
    <property type="project" value="UniProtKB-EC"/>
</dbReference>
<comment type="similarity">
    <text evidence="1">Belongs to the ATP-dependent AMP-binding enzyme family.</text>
</comment>
<evidence type="ECO:0000313" key="10">
    <source>
        <dbReference type="Proteomes" id="UP001596002"/>
    </source>
</evidence>
<evidence type="ECO:0000256" key="6">
    <source>
        <dbReference type="SAM" id="Phobius"/>
    </source>
</evidence>
<dbReference type="InterPro" id="IPR000873">
    <property type="entry name" value="AMP-dep_synth/lig_dom"/>
</dbReference>
<proteinExistence type="inferred from homology"/>
<sequence length="503" mass="55282">MQGIAYWIEKRASMTPNRIALVGESRRLTYQEAAESIDRIAQALAQGYQVQSGDRIAILSANSIEYIQLLFAIAKLGCIGVPLNTRLTPKELAFQLNDSQSAVLLTGEEFYEIGTQMQESSSVKHVTRIDALEESAFDSGAADMKAVPDWNTTAPLGSTPFLICYTSGTTGRPKGALLTQENMFWNGVNNILTLDITSDDRVLTLLPLFHIGGIGLFAFPALLAGGTVVIPNRFDPEKALALIEQEMVTIVMGVPTIHDALRKSDRFPQTDLSSLRWFYSGGAPCPHELIRFYLDKGIPFGQGYGMTETSPTVFLLSKEDYGKKIGSIGKPAMFCDIRIVDNEGKDVALGEIGELLVKGPNVFKEYWNLPDETAKSFQAEWFRTGDLVRMDEEGFVYIAGRKKDMIISGGENIYPLEVEQVIGQHPAVAEAAVVGIGDEKWGEVPIAIVALKEEHHLTEKELLDYCTAVLAKYKCPKSVKFVAALPKNATGKIDKASLKREYA</sequence>
<keyword evidence="6" id="KW-1133">Transmembrane helix</keyword>
<dbReference type="Gene3D" id="3.30.300.30">
    <property type="match status" value="1"/>
</dbReference>
<feature type="domain" description="AMP-dependent synthetase/ligase" evidence="7">
    <location>
        <begin position="9"/>
        <end position="367"/>
    </location>
</feature>
<evidence type="ECO:0000256" key="5">
    <source>
        <dbReference type="ARBA" id="ARBA00022840"/>
    </source>
</evidence>
<evidence type="ECO:0000256" key="2">
    <source>
        <dbReference type="ARBA" id="ARBA00022428"/>
    </source>
</evidence>
<evidence type="ECO:0000256" key="4">
    <source>
        <dbReference type="ARBA" id="ARBA00022741"/>
    </source>
</evidence>
<keyword evidence="4" id="KW-0547">Nucleotide-binding</keyword>
<dbReference type="InterPro" id="IPR045851">
    <property type="entry name" value="AMP-bd_C_sf"/>
</dbReference>
<dbReference type="Proteomes" id="UP001596002">
    <property type="component" value="Unassembled WGS sequence"/>
</dbReference>
<keyword evidence="5" id="KW-0067">ATP-binding</keyword>
<dbReference type="PROSITE" id="PS00455">
    <property type="entry name" value="AMP_BINDING"/>
    <property type="match status" value="1"/>
</dbReference>
<dbReference type="EMBL" id="JBHSHC010000010">
    <property type="protein sequence ID" value="MFC4766007.1"/>
    <property type="molecule type" value="Genomic_DNA"/>
</dbReference>
<dbReference type="CDD" id="cd17631">
    <property type="entry name" value="FACL_FadD13-like"/>
    <property type="match status" value="1"/>
</dbReference>
<name>A0ABV9PYG9_9BACL</name>
<dbReference type="InterPro" id="IPR042099">
    <property type="entry name" value="ANL_N_sf"/>
</dbReference>
<dbReference type="InterPro" id="IPR025110">
    <property type="entry name" value="AMP-bd_C"/>
</dbReference>
<accession>A0ABV9PYG9</accession>
<dbReference type="PANTHER" id="PTHR43201:SF5">
    <property type="entry name" value="MEDIUM-CHAIN ACYL-COA LIGASE ACSF2, MITOCHONDRIAL"/>
    <property type="match status" value="1"/>
</dbReference>
<dbReference type="EC" id="6.2.1.26" evidence="9"/>
<evidence type="ECO:0000256" key="3">
    <source>
        <dbReference type="ARBA" id="ARBA00022598"/>
    </source>
</evidence>
<keyword evidence="10" id="KW-1185">Reference proteome</keyword>
<evidence type="ECO:0000256" key="1">
    <source>
        <dbReference type="ARBA" id="ARBA00006432"/>
    </source>
</evidence>
<evidence type="ECO:0000313" key="9">
    <source>
        <dbReference type="EMBL" id="MFC4766007.1"/>
    </source>
</evidence>
<organism evidence="9 10">
    <name type="scientific">Effusibacillus consociatus</name>
    <dbReference type="NCBI Taxonomy" id="1117041"/>
    <lineage>
        <taxon>Bacteria</taxon>
        <taxon>Bacillati</taxon>
        <taxon>Bacillota</taxon>
        <taxon>Bacilli</taxon>
        <taxon>Bacillales</taxon>
        <taxon>Alicyclobacillaceae</taxon>
        <taxon>Effusibacillus</taxon>
    </lineage>
</organism>
<dbReference type="Pfam" id="PF00501">
    <property type="entry name" value="AMP-binding"/>
    <property type="match status" value="1"/>
</dbReference>
<feature type="domain" description="AMP-binding enzyme C-terminal" evidence="8">
    <location>
        <begin position="417"/>
        <end position="492"/>
    </location>
</feature>
<reference evidence="10" key="1">
    <citation type="journal article" date="2019" name="Int. J. Syst. Evol. Microbiol.">
        <title>The Global Catalogue of Microorganisms (GCM) 10K type strain sequencing project: providing services to taxonomists for standard genome sequencing and annotation.</title>
        <authorList>
            <consortium name="The Broad Institute Genomics Platform"/>
            <consortium name="The Broad Institute Genome Sequencing Center for Infectious Disease"/>
            <person name="Wu L."/>
            <person name="Ma J."/>
        </authorList>
    </citation>
    <scope>NUCLEOTIDE SEQUENCE [LARGE SCALE GENOMIC DNA]</scope>
    <source>
        <strain evidence="10">WYCCWR 12678</strain>
    </source>
</reference>
<keyword evidence="2" id="KW-0474">Menaquinone biosynthesis</keyword>
<gene>
    <name evidence="9" type="primary">menE</name>
    <name evidence="9" type="ORF">ACFO8Q_01135</name>
</gene>
<dbReference type="PANTHER" id="PTHR43201">
    <property type="entry name" value="ACYL-COA SYNTHETASE"/>
    <property type="match status" value="1"/>
</dbReference>
<evidence type="ECO:0000259" key="7">
    <source>
        <dbReference type="Pfam" id="PF00501"/>
    </source>
</evidence>
<dbReference type="Pfam" id="PF13193">
    <property type="entry name" value="AMP-binding_C"/>
    <property type="match status" value="1"/>
</dbReference>
<feature type="transmembrane region" description="Helical" evidence="6">
    <location>
        <begin position="208"/>
        <end position="230"/>
    </location>
</feature>
<keyword evidence="6" id="KW-0472">Membrane</keyword>
<dbReference type="NCBIfam" id="TIGR01923">
    <property type="entry name" value="menE"/>
    <property type="match status" value="1"/>
</dbReference>
<dbReference type="InterPro" id="IPR010192">
    <property type="entry name" value="MenE"/>
</dbReference>
<evidence type="ECO:0000259" key="8">
    <source>
        <dbReference type="Pfam" id="PF13193"/>
    </source>
</evidence>
<keyword evidence="6" id="KW-0812">Transmembrane</keyword>
<protein>
    <submittedName>
        <fullName evidence="9">O-succinylbenzoate--CoA ligase</fullName>
        <ecNumber evidence="9">6.2.1.26</ecNumber>
    </submittedName>
</protein>
<comment type="caution">
    <text evidence="9">The sequence shown here is derived from an EMBL/GenBank/DDBJ whole genome shotgun (WGS) entry which is preliminary data.</text>
</comment>
<dbReference type="SUPFAM" id="SSF56801">
    <property type="entry name" value="Acetyl-CoA synthetase-like"/>
    <property type="match status" value="1"/>
</dbReference>